<organism evidence="1 2">
    <name type="scientific">Deinococcus grandis</name>
    <dbReference type="NCBI Taxonomy" id="57498"/>
    <lineage>
        <taxon>Bacteria</taxon>
        <taxon>Thermotogati</taxon>
        <taxon>Deinococcota</taxon>
        <taxon>Deinococci</taxon>
        <taxon>Deinococcales</taxon>
        <taxon>Deinococcaceae</taxon>
        <taxon>Deinococcus</taxon>
    </lineage>
</organism>
<dbReference type="Proteomes" id="UP000056209">
    <property type="component" value="Unassembled WGS sequence"/>
</dbReference>
<evidence type="ECO:0000313" key="1">
    <source>
        <dbReference type="EMBL" id="GAQ22192.1"/>
    </source>
</evidence>
<protein>
    <submittedName>
        <fullName evidence="1">Uncharacterized protein</fullName>
    </submittedName>
</protein>
<dbReference type="RefSeq" id="WP_058977180.1">
    <property type="nucleotide sequence ID" value="NZ_BCMS01000001.1"/>
</dbReference>
<reference evidence="2" key="1">
    <citation type="submission" date="2015-11" db="EMBL/GenBank/DDBJ databases">
        <title>Draft Genome Sequence of the Radioresistant Bacterium Deinococcus grandis, Isolated from Freshwater Fish in Japan.</title>
        <authorList>
            <person name="Satoh K."/>
            <person name="Onodera T."/>
            <person name="Omoso K."/>
            <person name="Takeda-Yano K."/>
            <person name="Katayama T."/>
            <person name="Oono Y."/>
            <person name="Narumi I."/>
        </authorList>
    </citation>
    <scope>NUCLEOTIDE SEQUENCE [LARGE SCALE GENOMIC DNA]</scope>
    <source>
        <strain evidence="2">ATCC 43672</strain>
    </source>
</reference>
<accession>A0A100HK78</accession>
<name>A0A100HK78_9DEIO</name>
<dbReference type="OrthoDB" id="65354at2"/>
<evidence type="ECO:0000313" key="2">
    <source>
        <dbReference type="Proteomes" id="UP000056209"/>
    </source>
</evidence>
<keyword evidence="2" id="KW-1185">Reference proteome</keyword>
<dbReference type="AlphaFoldDB" id="A0A100HK78"/>
<gene>
    <name evidence="1" type="ORF">DEIGR_102219</name>
</gene>
<proteinExistence type="predicted"/>
<sequence length="226" mass="23418">MTQRAPTARSLTVLSLSAAALLGVAVAATTSVRFFINGRAAANAISVNGTTYVPVAALKAAGLNVTVTGGRVDLNLPAGAGGQNQVAAVSGCLGETLFNGVWRFRVTDIRAVPSTYNNRPGFEITAELRNATEQSLDLTGTGFGLTNVNLAFADGTTSSVESVAPNRDGWDHNRAVLPAATYAVKAQVPGSGTPTKLVYLRAGNVKSGLPWTTPDPAFRVDLTCRK</sequence>
<dbReference type="EMBL" id="BCMS01000001">
    <property type="protein sequence ID" value="GAQ22192.1"/>
    <property type="molecule type" value="Genomic_DNA"/>
</dbReference>
<comment type="caution">
    <text evidence="1">The sequence shown here is derived from an EMBL/GenBank/DDBJ whole genome shotgun (WGS) entry which is preliminary data.</text>
</comment>